<dbReference type="EMBL" id="CM044707">
    <property type="protein sequence ID" value="KAI5655030.1"/>
    <property type="molecule type" value="Genomic_DNA"/>
</dbReference>
<keyword evidence="2" id="KW-1185">Reference proteome</keyword>
<gene>
    <name evidence="1" type="ORF">M9H77_32217</name>
</gene>
<comment type="caution">
    <text evidence="1">The sequence shown here is derived from an EMBL/GenBank/DDBJ whole genome shotgun (WGS) entry which is preliminary data.</text>
</comment>
<reference evidence="2" key="1">
    <citation type="journal article" date="2023" name="Nat. Plants">
        <title>Single-cell RNA sequencing provides a high-resolution roadmap for understanding the multicellular compartmentation of specialized metabolism.</title>
        <authorList>
            <person name="Sun S."/>
            <person name="Shen X."/>
            <person name="Li Y."/>
            <person name="Li Y."/>
            <person name="Wang S."/>
            <person name="Li R."/>
            <person name="Zhang H."/>
            <person name="Shen G."/>
            <person name="Guo B."/>
            <person name="Wei J."/>
            <person name="Xu J."/>
            <person name="St-Pierre B."/>
            <person name="Chen S."/>
            <person name="Sun C."/>
        </authorList>
    </citation>
    <scope>NUCLEOTIDE SEQUENCE [LARGE SCALE GENOMIC DNA]</scope>
</reference>
<name>A0ACC0A286_CATRO</name>
<accession>A0ACC0A286</accession>
<organism evidence="1 2">
    <name type="scientific">Catharanthus roseus</name>
    <name type="common">Madagascar periwinkle</name>
    <name type="synonym">Vinca rosea</name>
    <dbReference type="NCBI Taxonomy" id="4058"/>
    <lineage>
        <taxon>Eukaryota</taxon>
        <taxon>Viridiplantae</taxon>
        <taxon>Streptophyta</taxon>
        <taxon>Embryophyta</taxon>
        <taxon>Tracheophyta</taxon>
        <taxon>Spermatophyta</taxon>
        <taxon>Magnoliopsida</taxon>
        <taxon>eudicotyledons</taxon>
        <taxon>Gunneridae</taxon>
        <taxon>Pentapetalae</taxon>
        <taxon>asterids</taxon>
        <taxon>lamiids</taxon>
        <taxon>Gentianales</taxon>
        <taxon>Apocynaceae</taxon>
        <taxon>Rauvolfioideae</taxon>
        <taxon>Vinceae</taxon>
        <taxon>Catharanthinae</taxon>
        <taxon>Catharanthus</taxon>
    </lineage>
</organism>
<proteinExistence type="predicted"/>
<dbReference type="Proteomes" id="UP001060085">
    <property type="component" value="Linkage Group LG07"/>
</dbReference>
<protein>
    <submittedName>
        <fullName evidence="1">Uncharacterized protein</fullName>
    </submittedName>
</protein>
<sequence length="1219" mass="138949">MLHRAARNAYSWWWASHVRTKQSKWLDQNLQDMEEKVEYILKIVDEDGDTFRQRAEMYYRKRPEIVNFVEDAFRGYRALAERYDHLSKELQSANRAIATVYPDRIPFEMDENDNFDVGKFSPCDESNIMFSKKPPAAPKLNIPRVSTGSKKNSKAPTRLMSKKGLLKINVVGDEVDHRVPSSGLDISEALKRIDKLQKEILALQTEKEFVRSSYESGLEKYWDIEKRITQMQAEVSDLQDEFGIGMVMEDDEARTLMMSAAIKSCQDTLNRLQQKQEKAAEDARTEFQKVQEARVKFMRLKEKLTCNETDLQEQLKENELSSPSLERDKMEHEDGSAEQTVHDLEMLHRKIKEDLQSEFGNSLTISKLAEKVDELADKVISLGNTVSSQSAFVKRLRSEANELHMHIQSLEEDKEMLIDGSSGKSEKIRELEEELKRVQSLNQHIRQENNHLESQFVEACCNLDDLSEKLLNVKLDQDDDENRILDTQSTDGSGVGPGKLIQLQEVTTTNNLPEISNVKEVQQETDVLEQDHKLPAHTISSYRQNHKLMVSSDTNREFGVPAMEAMINPGRFNQGNDLNGQLITYPFEANSSERGFNEQHNVTGPCDLFIERDNMRAEGPKGDFVLSSIGNHNDICSSEGQVGHLLDVNRENSESRDAIIPAEGIEMKHAENNGEISGLCTSMSVEESHFRSQSENNSSWKGNLSGQTVIDENAGMEEEKNDVYTNLSSVKSNCRYRHPNPFMQLNDLSVIDPARSISETNQHQEGFSLSENMADPGNILTASRDVEMVENVKEKSSPDLGNDHEPIPKRQSGLMTAQGEVNTDEVGSEEDDQPNWRELFLNGLDDRERILLQEYTSTLRNYKEAKKKLNEVEKKKRASLFQYCVQIKVLKSANAGKDAEIQSLRKKLNLLQENQDETAESKERCTTVTSPHVSDDQSLNRDKKGVEDLSGEETYEPTDSTEESNGLEQPKISHVQEDEAIKVINVDQSPKGSIIEEKIRSDIDDLLEENLDFWMRFSTSCQQIQKFQTTVKDLQGERAKLKEKKNYSSLGSDIRPIYRHLTEIQTELSLWLDHNVVIKDDLENRLSSLSSIQEEISRLSSAGSNEAVNELDDYQAAKFQGEVLNMKQENNKVANELQSGLERVKNLQVEIEKTLRELDDEFDVSLKRQQSRYTSVRSRIPLRSFLFGVKLKKQKKASFFACISPALQKQESDLTASPL</sequence>
<evidence type="ECO:0000313" key="2">
    <source>
        <dbReference type="Proteomes" id="UP001060085"/>
    </source>
</evidence>
<evidence type="ECO:0000313" key="1">
    <source>
        <dbReference type="EMBL" id="KAI5655030.1"/>
    </source>
</evidence>